<accession>A0AAV9Y1L3</accession>
<evidence type="ECO:0000259" key="1">
    <source>
        <dbReference type="Pfam" id="PF06159"/>
    </source>
</evidence>
<keyword evidence="3" id="KW-1185">Reference proteome</keyword>
<dbReference type="EMBL" id="JAWDEY010000005">
    <property type="protein sequence ID" value="KAK6590729.1"/>
    <property type="molecule type" value="Genomic_DNA"/>
</dbReference>
<dbReference type="Pfam" id="PF06159">
    <property type="entry name" value="TRAPPC13_N"/>
    <property type="match status" value="1"/>
</dbReference>
<name>A0AAV9Y1L3_9CRYT</name>
<dbReference type="InterPro" id="IPR055427">
    <property type="entry name" value="TRAPPC13_N"/>
</dbReference>
<dbReference type="InterPro" id="IPR010378">
    <property type="entry name" value="TRAPPC13"/>
</dbReference>
<dbReference type="Proteomes" id="UP001311799">
    <property type="component" value="Unassembled WGS sequence"/>
</dbReference>
<evidence type="ECO:0000313" key="3">
    <source>
        <dbReference type="Proteomes" id="UP001311799"/>
    </source>
</evidence>
<reference evidence="2 3" key="1">
    <citation type="submission" date="2023-10" db="EMBL/GenBank/DDBJ databases">
        <title>Comparative genomics analysis reveals potential genetic determinants of host preference in Cryptosporidium xiaoi.</title>
        <authorList>
            <person name="Xiao L."/>
            <person name="Li J."/>
        </authorList>
    </citation>
    <scope>NUCLEOTIDE SEQUENCE [LARGE SCALE GENOMIC DNA]</scope>
    <source>
        <strain evidence="2 3">52996</strain>
    </source>
</reference>
<protein>
    <recommendedName>
        <fullName evidence="1">Trafficking protein particle complex subunit 13 N-terminal domain-containing protein</fullName>
    </recommendedName>
</protein>
<sequence length="405" mass="46623">MSEILSLKVMSLSHSPVDSQTSTLKLLPNNIENFNEESLCIDNMFPLLLPTSQCRLYSGESFHAFLSISNSSIIKANGVVLKVELIGINKTHVLYNNEDNYKEIDIGDSMNIVVKERVDEVGLYNLICQLFFTSNDVRLTQKKSYKFTVLSPFNISHRIYRVDEKCVYKKRGYIEVSLENISHQSLTLSDMSLIPLNLNHFSGLELSIEDLNETEEEYEPIFIHSKCRYNKIFVLKFTFLRDKLKLDDYIENLKMSLKVVWRSKNFGESWLDSHKISYPILTREDIASERIRKEEKLVVTTEFPPVVDKQEEFKLKLYIRNNFGQKLKNIKVKLDFDKLLPIVVVGSDTLEIPEISENGTKIIELNCMSLVPGVHNIEGISVSAIDNQEVSLPKQSLYSIFKTLT</sequence>
<organism evidence="2 3">
    <name type="scientific">Cryptosporidium xiaoi</name>
    <dbReference type="NCBI Taxonomy" id="659607"/>
    <lineage>
        <taxon>Eukaryota</taxon>
        <taxon>Sar</taxon>
        <taxon>Alveolata</taxon>
        <taxon>Apicomplexa</taxon>
        <taxon>Conoidasida</taxon>
        <taxon>Coccidia</taxon>
        <taxon>Eucoccidiorida</taxon>
        <taxon>Eimeriorina</taxon>
        <taxon>Cryptosporidiidae</taxon>
        <taxon>Cryptosporidium</taxon>
    </lineage>
</organism>
<proteinExistence type="predicted"/>
<feature type="domain" description="Trafficking protein particle complex subunit 13 N-terminal" evidence="1">
    <location>
        <begin position="4"/>
        <end position="149"/>
    </location>
</feature>
<evidence type="ECO:0000313" key="2">
    <source>
        <dbReference type="EMBL" id="KAK6590729.1"/>
    </source>
</evidence>
<dbReference type="AlphaFoldDB" id="A0AAV9Y1L3"/>
<dbReference type="PANTHER" id="PTHR13134">
    <property type="entry name" value="TRAFFICKING PROTEIN PARTICLE COMPLEX SUBUNIT 13"/>
    <property type="match status" value="1"/>
</dbReference>
<dbReference type="PANTHER" id="PTHR13134:SF3">
    <property type="entry name" value="TRAFFICKING PROTEIN PARTICLE COMPLEX SUBUNIT 13"/>
    <property type="match status" value="1"/>
</dbReference>
<dbReference type="GO" id="GO:1990072">
    <property type="term" value="C:TRAPPIII protein complex"/>
    <property type="evidence" value="ECO:0007669"/>
    <property type="project" value="TreeGrafter"/>
</dbReference>
<gene>
    <name evidence="2" type="ORF">RS030_142159</name>
</gene>
<comment type="caution">
    <text evidence="2">The sequence shown here is derived from an EMBL/GenBank/DDBJ whole genome shotgun (WGS) entry which is preliminary data.</text>
</comment>